<gene>
    <name evidence="3" type="ORF">C447_08910</name>
</gene>
<keyword evidence="1 3" id="KW-0378">Hydrolase</keyword>
<comment type="caution">
    <text evidence="3">The sequence shown here is derived from an EMBL/GenBank/DDBJ whole genome shotgun (WGS) entry which is preliminary data.</text>
</comment>
<dbReference type="eggNOG" id="arCOG01080">
    <property type="taxonomic scope" value="Archaea"/>
</dbReference>
<keyword evidence="4" id="KW-1185">Reference proteome</keyword>
<sequence length="167" mass="18628">METTRHFTATVYLVNDGAAALHHHPKLGIRIPPGGHVDRDELPHETAIREVYEETGYEVELLGDAPAVDAPDGRALPTPRYQLCYDIDVGPEGVYHQHIDQVYFARVPHREIAPAGDDEPGPEAWDWYAPTDLDAEAESDSLGRDTIRIAKEAVAAAERADRTRRRK</sequence>
<feature type="domain" description="Nudix hydrolase" evidence="2">
    <location>
        <begin position="4"/>
        <end position="151"/>
    </location>
</feature>
<evidence type="ECO:0000313" key="3">
    <source>
        <dbReference type="EMBL" id="EMA38645.1"/>
    </source>
</evidence>
<dbReference type="SUPFAM" id="SSF55811">
    <property type="entry name" value="Nudix"/>
    <property type="match status" value="1"/>
</dbReference>
<dbReference type="Gene3D" id="3.90.79.10">
    <property type="entry name" value="Nucleoside Triphosphate Pyrophosphohydrolase"/>
    <property type="match status" value="1"/>
</dbReference>
<name>M0M2L7_9EURY</name>
<dbReference type="PATRIC" id="fig|1132509.6.peg.2012"/>
<reference evidence="3 4" key="1">
    <citation type="journal article" date="2014" name="PLoS Genet.">
        <title>Phylogenetically driven sequencing of extremely halophilic archaea reveals strategies for static and dynamic osmo-response.</title>
        <authorList>
            <person name="Becker E.A."/>
            <person name="Seitzer P.M."/>
            <person name="Tritt A."/>
            <person name="Larsen D."/>
            <person name="Krusor M."/>
            <person name="Yao A.I."/>
            <person name="Wu D."/>
            <person name="Madern D."/>
            <person name="Eisen J.A."/>
            <person name="Darling A.E."/>
            <person name="Facciotti M.T."/>
        </authorList>
    </citation>
    <scope>NUCLEOTIDE SEQUENCE [LARGE SCALE GENOMIC DNA]</scope>
    <source>
        <strain evidence="3 4">100A6</strain>
    </source>
</reference>
<organism evidence="3 4">
    <name type="scientific">Halococcus hamelinensis 100A6</name>
    <dbReference type="NCBI Taxonomy" id="1132509"/>
    <lineage>
        <taxon>Archaea</taxon>
        <taxon>Methanobacteriati</taxon>
        <taxon>Methanobacteriota</taxon>
        <taxon>Stenosarchaea group</taxon>
        <taxon>Halobacteria</taxon>
        <taxon>Halobacteriales</taxon>
        <taxon>Halococcaceae</taxon>
        <taxon>Halococcus</taxon>
    </lineage>
</organism>
<dbReference type="EMBL" id="AOMB01000025">
    <property type="protein sequence ID" value="EMA38645.1"/>
    <property type="molecule type" value="Genomic_DNA"/>
</dbReference>
<dbReference type="RefSeq" id="WP_007693031.1">
    <property type="nucleotide sequence ID" value="NZ_AJRK01000007.1"/>
</dbReference>
<accession>M0M2L7</accession>
<dbReference type="OrthoDB" id="45616at2157"/>
<dbReference type="InterPro" id="IPR020084">
    <property type="entry name" value="NUDIX_hydrolase_CS"/>
</dbReference>
<dbReference type="InterPro" id="IPR000086">
    <property type="entry name" value="NUDIX_hydrolase_dom"/>
</dbReference>
<proteinExistence type="predicted"/>
<dbReference type="InterPro" id="IPR015797">
    <property type="entry name" value="NUDIX_hydrolase-like_dom_sf"/>
</dbReference>
<dbReference type="CDD" id="cd03674">
    <property type="entry name" value="NUDIX_Hydrolase"/>
    <property type="match status" value="1"/>
</dbReference>
<evidence type="ECO:0000256" key="1">
    <source>
        <dbReference type="ARBA" id="ARBA00022801"/>
    </source>
</evidence>
<dbReference type="PROSITE" id="PS00893">
    <property type="entry name" value="NUDIX_BOX"/>
    <property type="match status" value="1"/>
</dbReference>
<dbReference type="GO" id="GO:0016787">
    <property type="term" value="F:hydrolase activity"/>
    <property type="evidence" value="ECO:0007669"/>
    <property type="project" value="UniProtKB-KW"/>
</dbReference>
<dbReference type="AlphaFoldDB" id="M0M2L7"/>
<protein>
    <submittedName>
        <fullName evidence="3">NUDIX hydrolase</fullName>
    </submittedName>
</protein>
<evidence type="ECO:0000313" key="4">
    <source>
        <dbReference type="Proteomes" id="UP000011566"/>
    </source>
</evidence>
<dbReference type="PROSITE" id="PS51462">
    <property type="entry name" value="NUDIX"/>
    <property type="match status" value="1"/>
</dbReference>
<dbReference type="Pfam" id="PF00293">
    <property type="entry name" value="NUDIX"/>
    <property type="match status" value="1"/>
</dbReference>
<evidence type="ECO:0000259" key="2">
    <source>
        <dbReference type="PROSITE" id="PS51462"/>
    </source>
</evidence>
<dbReference type="Proteomes" id="UP000011566">
    <property type="component" value="Unassembled WGS sequence"/>
</dbReference>